<sequence>MIGPSLVLRSPQCSTGSLIASAKFKPPTYFNSGRSTSFVERHYRPRGLFLSSSVLTWSSFVAGPPSSSLLFFFSFTGLQLCSQKKFENYSCSPNSYSKVWRIVCIGISLLWLKTVGSSTKLLKLSNIFRIFYHTDCKVMHYYSQELPPQKNYTILPQNLTFSNKIITHVYMNYGREINLEFLVSKL</sequence>
<name>A0A8T0IET3_CERPU</name>
<evidence type="ECO:0000313" key="2">
    <source>
        <dbReference type="Proteomes" id="UP000822688"/>
    </source>
</evidence>
<accession>A0A8T0IET3</accession>
<protein>
    <submittedName>
        <fullName evidence="1">Uncharacterized protein</fullName>
    </submittedName>
</protein>
<dbReference type="AlphaFoldDB" id="A0A8T0IET3"/>
<keyword evidence="2" id="KW-1185">Reference proteome</keyword>
<dbReference type="EMBL" id="CM026424">
    <property type="protein sequence ID" value="KAG0581391.1"/>
    <property type="molecule type" value="Genomic_DNA"/>
</dbReference>
<reference evidence="1" key="1">
    <citation type="submission" date="2020-06" db="EMBL/GenBank/DDBJ databases">
        <title>WGS assembly of Ceratodon purpureus strain R40.</title>
        <authorList>
            <person name="Carey S.B."/>
            <person name="Jenkins J."/>
            <person name="Shu S."/>
            <person name="Lovell J.T."/>
            <person name="Sreedasyam A."/>
            <person name="Maumus F."/>
            <person name="Tiley G.P."/>
            <person name="Fernandez-Pozo N."/>
            <person name="Barry K."/>
            <person name="Chen C."/>
            <person name="Wang M."/>
            <person name="Lipzen A."/>
            <person name="Daum C."/>
            <person name="Saski C.A."/>
            <person name="Payton A.C."/>
            <person name="Mcbreen J.C."/>
            <person name="Conrad R.E."/>
            <person name="Kollar L.M."/>
            <person name="Olsson S."/>
            <person name="Huttunen S."/>
            <person name="Landis J.B."/>
            <person name="Wickett N.J."/>
            <person name="Johnson M.G."/>
            <person name="Rensing S.A."/>
            <person name="Grimwood J."/>
            <person name="Schmutz J."/>
            <person name="Mcdaniel S.F."/>
        </authorList>
    </citation>
    <scope>NUCLEOTIDE SEQUENCE</scope>
    <source>
        <strain evidence="1">R40</strain>
    </source>
</reference>
<organism evidence="1 2">
    <name type="scientific">Ceratodon purpureus</name>
    <name type="common">Fire moss</name>
    <name type="synonym">Dicranum purpureum</name>
    <dbReference type="NCBI Taxonomy" id="3225"/>
    <lineage>
        <taxon>Eukaryota</taxon>
        <taxon>Viridiplantae</taxon>
        <taxon>Streptophyta</taxon>
        <taxon>Embryophyta</taxon>
        <taxon>Bryophyta</taxon>
        <taxon>Bryophytina</taxon>
        <taxon>Bryopsida</taxon>
        <taxon>Dicranidae</taxon>
        <taxon>Pseudoditrichales</taxon>
        <taxon>Ditrichaceae</taxon>
        <taxon>Ceratodon</taxon>
    </lineage>
</organism>
<dbReference type="Proteomes" id="UP000822688">
    <property type="component" value="Chromosome 4"/>
</dbReference>
<evidence type="ECO:0000313" key="1">
    <source>
        <dbReference type="EMBL" id="KAG0581391.1"/>
    </source>
</evidence>
<proteinExistence type="predicted"/>
<gene>
    <name evidence="1" type="ORF">KC19_4G247600</name>
</gene>
<comment type="caution">
    <text evidence="1">The sequence shown here is derived from an EMBL/GenBank/DDBJ whole genome shotgun (WGS) entry which is preliminary data.</text>
</comment>